<evidence type="ECO:0000256" key="1">
    <source>
        <dbReference type="ARBA" id="ARBA00004141"/>
    </source>
</evidence>
<evidence type="ECO:0000256" key="7">
    <source>
        <dbReference type="ARBA" id="ARBA00023027"/>
    </source>
</evidence>
<name>A0A385UNX6_9CRUS</name>
<evidence type="ECO:0000256" key="3">
    <source>
        <dbReference type="ARBA" id="ARBA00016612"/>
    </source>
</evidence>
<comment type="similarity">
    <text evidence="2">Belongs to the complex I subunit 4L family.</text>
</comment>
<geneLocation type="mitochondrion" evidence="12"/>
<dbReference type="AlphaFoldDB" id="A0A385UNX6"/>
<protein>
    <recommendedName>
        <fullName evidence="3">NADH-ubiquinone oxidoreductase chain 4L</fullName>
    </recommendedName>
    <alternativeName>
        <fullName evidence="9">NADH dehydrogenase subunit 4L</fullName>
    </alternativeName>
</protein>
<evidence type="ECO:0000256" key="9">
    <source>
        <dbReference type="ARBA" id="ARBA00031586"/>
    </source>
</evidence>
<reference evidence="12" key="1">
    <citation type="submission" date="2018-06" db="EMBL/GenBank/DDBJ databases">
        <title>Comparative mitochondrial genome analysis of talitrids Platorchestia sp. and Trinorchestia longiramus.</title>
        <authorList>
            <person name="Patra A.K."/>
            <person name="Kim M.-S."/>
            <person name="Yoo J.-Y."/>
            <person name="Yoon M.-G."/>
            <person name="Choi J.-H."/>
            <person name="Yang Y."/>
        </authorList>
    </citation>
    <scope>NUCLEOTIDE SEQUENCE</scope>
</reference>
<evidence type="ECO:0000256" key="11">
    <source>
        <dbReference type="SAM" id="Phobius"/>
    </source>
</evidence>
<keyword evidence="12" id="KW-0496">Mitochondrion</keyword>
<evidence type="ECO:0000256" key="5">
    <source>
        <dbReference type="ARBA" id="ARBA00022967"/>
    </source>
</evidence>
<evidence type="ECO:0000256" key="10">
    <source>
        <dbReference type="ARBA" id="ARBA00049551"/>
    </source>
</evidence>
<evidence type="ECO:0000256" key="6">
    <source>
        <dbReference type="ARBA" id="ARBA00022989"/>
    </source>
</evidence>
<evidence type="ECO:0000313" key="12">
    <source>
        <dbReference type="EMBL" id="AYB71597.1"/>
    </source>
</evidence>
<organism evidence="12">
    <name type="scientific">Trinorchestia longiramus</name>
    <dbReference type="NCBI Taxonomy" id="1923959"/>
    <lineage>
        <taxon>Eukaryota</taxon>
        <taxon>Metazoa</taxon>
        <taxon>Ecdysozoa</taxon>
        <taxon>Arthropoda</taxon>
        <taxon>Crustacea</taxon>
        <taxon>Multicrustacea</taxon>
        <taxon>Malacostraca</taxon>
        <taxon>Eumalacostraca</taxon>
        <taxon>Peracarida</taxon>
        <taxon>Amphipoda</taxon>
        <taxon>Senticaudata</taxon>
        <taxon>Talitrida</taxon>
        <taxon>Talitroidea</taxon>
        <taxon>Talitridae</taxon>
        <taxon>Trinorchestia</taxon>
    </lineage>
</organism>
<keyword evidence="5" id="KW-1278">Translocase</keyword>
<feature type="transmembrane region" description="Helical" evidence="11">
    <location>
        <begin position="57"/>
        <end position="82"/>
    </location>
</feature>
<gene>
    <name evidence="12" type="primary">Nad4L</name>
</gene>
<evidence type="ECO:0000256" key="8">
    <source>
        <dbReference type="ARBA" id="ARBA00023136"/>
    </source>
</evidence>
<dbReference type="InterPro" id="IPR039428">
    <property type="entry name" value="NUOK/Mnh_C1-like"/>
</dbReference>
<dbReference type="EMBL" id="MH542431">
    <property type="protein sequence ID" value="AYB71597.1"/>
    <property type="molecule type" value="Genomic_DNA"/>
</dbReference>
<keyword evidence="6 11" id="KW-1133">Transmembrane helix</keyword>
<dbReference type="Pfam" id="PF00420">
    <property type="entry name" value="Oxidored_q2"/>
    <property type="match status" value="1"/>
</dbReference>
<sequence>MYVFMLCMFIGFMGFFSFILNYNHLLNSLLSLELISVSVYFLLGVSFVFYWGDLFYLMYFLVMVVCESVLGLSLLIFVTYGFGEDYFKSINILTC</sequence>
<evidence type="ECO:0000256" key="4">
    <source>
        <dbReference type="ARBA" id="ARBA00022692"/>
    </source>
</evidence>
<proteinExistence type="inferred from homology"/>
<dbReference type="GO" id="GO:0008137">
    <property type="term" value="F:NADH dehydrogenase (ubiquinone) activity"/>
    <property type="evidence" value="ECO:0007669"/>
    <property type="project" value="UniProtKB-EC"/>
</dbReference>
<feature type="transmembrane region" description="Helical" evidence="11">
    <location>
        <begin position="6"/>
        <end position="22"/>
    </location>
</feature>
<evidence type="ECO:0000256" key="2">
    <source>
        <dbReference type="ARBA" id="ARBA00010519"/>
    </source>
</evidence>
<feature type="transmembrane region" description="Helical" evidence="11">
    <location>
        <begin position="29"/>
        <end position="51"/>
    </location>
</feature>
<keyword evidence="7" id="KW-0520">NAD</keyword>
<comment type="subcellular location">
    <subcellularLocation>
        <location evidence="1">Membrane</location>
        <topology evidence="1">Multi-pass membrane protein</topology>
    </subcellularLocation>
</comment>
<accession>A0A385UNX6</accession>
<keyword evidence="8 11" id="KW-0472">Membrane</keyword>
<dbReference type="Gene3D" id="1.10.287.3510">
    <property type="match status" value="1"/>
</dbReference>
<dbReference type="GO" id="GO:0016020">
    <property type="term" value="C:membrane"/>
    <property type="evidence" value="ECO:0007669"/>
    <property type="project" value="UniProtKB-SubCell"/>
</dbReference>
<keyword evidence="4 11" id="KW-0812">Transmembrane</keyword>
<comment type="catalytic activity">
    <reaction evidence="10">
        <text>a ubiquinone + NADH + 5 H(+)(in) = a ubiquinol + NAD(+) + 4 H(+)(out)</text>
        <dbReference type="Rhea" id="RHEA:29091"/>
        <dbReference type="Rhea" id="RHEA-COMP:9565"/>
        <dbReference type="Rhea" id="RHEA-COMP:9566"/>
        <dbReference type="ChEBI" id="CHEBI:15378"/>
        <dbReference type="ChEBI" id="CHEBI:16389"/>
        <dbReference type="ChEBI" id="CHEBI:17976"/>
        <dbReference type="ChEBI" id="CHEBI:57540"/>
        <dbReference type="ChEBI" id="CHEBI:57945"/>
        <dbReference type="EC" id="7.1.1.2"/>
    </reaction>
</comment>